<evidence type="ECO:0000256" key="2">
    <source>
        <dbReference type="SAM" id="SignalP"/>
    </source>
</evidence>
<dbReference type="PaxDb" id="2903-EOD10937"/>
<accession>A0A0D3II52</accession>
<feature type="compositionally biased region" description="Basic and acidic residues" evidence="1">
    <location>
        <begin position="75"/>
        <end position="100"/>
    </location>
</feature>
<dbReference type="Proteomes" id="UP000013827">
    <property type="component" value="Unassembled WGS sequence"/>
</dbReference>
<dbReference type="AlphaFoldDB" id="A0A0D3II52"/>
<evidence type="ECO:0008006" key="5">
    <source>
        <dbReference type="Google" id="ProtNLM"/>
    </source>
</evidence>
<evidence type="ECO:0000256" key="1">
    <source>
        <dbReference type="SAM" id="MobiDB-lite"/>
    </source>
</evidence>
<dbReference type="RefSeq" id="XP_005763366.1">
    <property type="nucleotide sequence ID" value="XM_005763309.1"/>
</dbReference>
<evidence type="ECO:0000313" key="3">
    <source>
        <dbReference type="EnsemblProtists" id="EOD10937"/>
    </source>
</evidence>
<keyword evidence="4" id="KW-1185">Reference proteome</keyword>
<proteinExistence type="predicted"/>
<dbReference type="HOGENOM" id="CLU_1868993_0_0_1"/>
<evidence type="ECO:0000313" key="4">
    <source>
        <dbReference type="Proteomes" id="UP000013827"/>
    </source>
</evidence>
<reference evidence="4" key="1">
    <citation type="journal article" date="2013" name="Nature">
        <title>Pan genome of the phytoplankton Emiliania underpins its global distribution.</title>
        <authorList>
            <person name="Read B.A."/>
            <person name="Kegel J."/>
            <person name="Klute M.J."/>
            <person name="Kuo A."/>
            <person name="Lefebvre S.C."/>
            <person name="Maumus F."/>
            <person name="Mayer C."/>
            <person name="Miller J."/>
            <person name="Monier A."/>
            <person name="Salamov A."/>
            <person name="Young J."/>
            <person name="Aguilar M."/>
            <person name="Claverie J.M."/>
            <person name="Frickenhaus S."/>
            <person name="Gonzalez K."/>
            <person name="Herman E.K."/>
            <person name="Lin Y.C."/>
            <person name="Napier J."/>
            <person name="Ogata H."/>
            <person name="Sarno A.F."/>
            <person name="Shmutz J."/>
            <person name="Schroeder D."/>
            <person name="de Vargas C."/>
            <person name="Verret F."/>
            <person name="von Dassow P."/>
            <person name="Valentin K."/>
            <person name="Van de Peer Y."/>
            <person name="Wheeler G."/>
            <person name="Dacks J.B."/>
            <person name="Delwiche C.F."/>
            <person name="Dyhrman S.T."/>
            <person name="Glockner G."/>
            <person name="John U."/>
            <person name="Richards T."/>
            <person name="Worden A.Z."/>
            <person name="Zhang X."/>
            <person name="Grigoriev I.V."/>
            <person name="Allen A.E."/>
            <person name="Bidle K."/>
            <person name="Borodovsky M."/>
            <person name="Bowler C."/>
            <person name="Brownlee C."/>
            <person name="Cock J.M."/>
            <person name="Elias M."/>
            <person name="Gladyshev V.N."/>
            <person name="Groth M."/>
            <person name="Guda C."/>
            <person name="Hadaegh A."/>
            <person name="Iglesias-Rodriguez M.D."/>
            <person name="Jenkins J."/>
            <person name="Jones B.M."/>
            <person name="Lawson T."/>
            <person name="Leese F."/>
            <person name="Lindquist E."/>
            <person name="Lobanov A."/>
            <person name="Lomsadze A."/>
            <person name="Malik S.B."/>
            <person name="Marsh M.E."/>
            <person name="Mackinder L."/>
            <person name="Mock T."/>
            <person name="Mueller-Roeber B."/>
            <person name="Pagarete A."/>
            <person name="Parker M."/>
            <person name="Probert I."/>
            <person name="Quesneville H."/>
            <person name="Raines C."/>
            <person name="Rensing S.A."/>
            <person name="Riano-Pachon D.M."/>
            <person name="Richier S."/>
            <person name="Rokitta S."/>
            <person name="Shiraiwa Y."/>
            <person name="Soanes D.M."/>
            <person name="van der Giezen M."/>
            <person name="Wahlund T.M."/>
            <person name="Williams B."/>
            <person name="Wilson W."/>
            <person name="Wolfe G."/>
            <person name="Wurch L.L."/>
        </authorList>
    </citation>
    <scope>NUCLEOTIDE SEQUENCE</scope>
</reference>
<reference evidence="3" key="2">
    <citation type="submission" date="2024-10" db="UniProtKB">
        <authorList>
            <consortium name="EnsemblProtists"/>
        </authorList>
    </citation>
    <scope>IDENTIFICATION</scope>
</reference>
<organism evidence="3 4">
    <name type="scientific">Emiliania huxleyi (strain CCMP1516)</name>
    <dbReference type="NCBI Taxonomy" id="280463"/>
    <lineage>
        <taxon>Eukaryota</taxon>
        <taxon>Haptista</taxon>
        <taxon>Haptophyta</taxon>
        <taxon>Prymnesiophyceae</taxon>
        <taxon>Isochrysidales</taxon>
        <taxon>Noelaerhabdaceae</taxon>
        <taxon>Emiliania</taxon>
    </lineage>
</organism>
<name>A0A0D3II52_EMIH1</name>
<feature type="chain" id="PRO_5044288157" description="Secreted protein" evidence="2">
    <location>
        <begin position="19"/>
        <end position="137"/>
    </location>
</feature>
<dbReference type="KEGG" id="ehx:EMIHUDRAFT_215249"/>
<feature type="compositionally biased region" description="Low complexity" evidence="1">
    <location>
        <begin position="104"/>
        <end position="113"/>
    </location>
</feature>
<feature type="region of interest" description="Disordered" evidence="1">
    <location>
        <begin position="72"/>
        <end position="137"/>
    </location>
</feature>
<dbReference type="GeneID" id="17257107"/>
<sequence>MAALLVAVPLAATEATEAACAFSLRHMGCVPRDGASIYLRDYLCELSLYGCTATAGNPHKLNPEAYAAWLAEQGDSAKTESARDEPATDSSKEASEKAADAAEDATGTEAAAEQTDEAQEGGSAEAPDDEAVEAEAA</sequence>
<feature type="signal peptide" evidence="2">
    <location>
        <begin position="1"/>
        <end position="18"/>
    </location>
</feature>
<feature type="compositionally biased region" description="Acidic residues" evidence="1">
    <location>
        <begin position="126"/>
        <end position="137"/>
    </location>
</feature>
<keyword evidence="2" id="KW-0732">Signal</keyword>
<protein>
    <recommendedName>
        <fullName evidence="5">Secreted protein</fullName>
    </recommendedName>
</protein>
<dbReference type="EnsemblProtists" id="EOD10937">
    <property type="protein sequence ID" value="EOD10937"/>
    <property type="gene ID" value="EMIHUDRAFT_215249"/>
</dbReference>